<comment type="caution">
    <text evidence="8">The sequence shown here is derived from an EMBL/GenBank/DDBJ whole genome shotgun (WGS) entry which is preliminary data.</text>
</comment>
<evidence type="ECO:0000256" key="4">
    <source>
        <dbReference type="ARBA" id="ARBA00022692"/>
    </source>
</evidence>
<evidence type="ECO:0000256" key="1">
    <source>
        <dbReference type="ARBA" id="ARBA00004651"/>
    </source>
</evidence>
<keyword evidence="6 7" id="KW-0472">Membrane</keyword>
<name>A0ABT0YJG4_9BURK</name>
<evidence type="ECO:0000313" key="8">
    <source>
        <dbReference type="EMBL" id="MCM5678840.1"/>
    </source>
</evidence>
<keyword evidence="5 7" id="KW-1133">Transmembrane helix</keyword>
<dbReference type="InterPro" id="IPR051907">
    <property type="entry name" value="DoxX-like_oxidoreductase"/>
</dbReference>
<dbReference type="EMBL" id="JAMKFE010000002">
    <property type="protein sequence ID" value="MCM5678840.1"/>
    <property type="molecule type" value="Genomic_DNA"/>
</dbReference>
<dbReference type="PANTHER" id="PTHR33452">
    <property type="entry name" value="OXIDOREDUCTASE CATD-RELATED"/>
    <property type="match status" value="1"/>
</dbReference>
<dbReference type="Proteomes" id="UP001165541">
    <property type="component" value="Unassembled WGS sequence"/>
</dbReference>
<dbReference type="Pfam" id="PF07681">
    <property type="entry name" value="DoxX"/>
    <property type="match status" value="1"/>
</dbReference>
<keyword evidence="9" id="KW-1185">Reference proteome</keyword>
<accession>A0ABT0YJG4</accession>
<protein>
    <submittedName>
        <fullName evidence="8">DoxX family membrane protein</fullName>
    </submittedName>
</protein>
<dbReference type="RefSeq" id="WP_251776970.1">
    <property type="nucleotide sequence ID" value="NZ_JAMKFE010000002.1"/>
</dbReference>
<dbReference type="InterPro" id="IPR032808">
    <property type="entry name" value="DoxX"/>
</dbReference>
<evidence type="ECO:0000256" key="7">
    <source>
        <dbReference type="SAM" id="Phobius"/>
    </source>
</evidence>
<dbReference type="PANTHER" id="PTHR33452:SF1">
    <property type="entry name" value="INNER MEMBRANE PROTEIN YPHA-RELATED"/>
    <property type="match status" value="1"/>
</dbReference>
<feature type="transmembrane region" description="Helical" evidence="7">
    <location>
        <begin position="86"/>
        <end position="104"/>
    </location>
</feature>
<comment type="similarity">
    <text evidence="2">Belongs to the DoxX family.</text>
</comment>
<organism evidence="8 9">
    <name type="scientific">Caldimonas mangrovi</name>
    <dbReference type="NCBI Taxonomy" id="2944811"/>
    <lineage>
        <taxon>Bacteria</taxon>
        <taxon>Pseudomonadati</taxon>
        <taxon>Pseudomonadota</taxon>
        <taxon>Betaproteobacteria</taxon>
        <taxon>Burkholderiales</taxon>
        <taxon>Sphaerotilaceae</taxon>
        <taxon>Caldimonas</taxon>
    </lineage>
</organism>
<feature type="transmembrane region" description="Helical" evidence="7">
    <location>
        <begin position="139"/>
        <end position="156"/>
    </location>
</feature>
<evidence type="ECO:0000256" key="3">
    <source>
        <dbReference type="ARBA" id="ARBA00022475"/>
    </source>
</evidence>
<reference evidence="8" key="1">
    <citation type="submission" date="2022-05" db="EMBL/GenBank/DDBJ databases">
        <title>Schlegelella sp. nov., isolated from mangrove soil.</title>
        <authorList>
            <person name="Liu Y."/>
            <person name="Ge X."/>
            <person name="Liu W."/>
        </authorList>
    </citation>
    <scope>NUCLEOTIDE SEQUENCE</scope>
    <source>
        <strain evidence="8">S2-27</strain>
    </source>
</reference>
<evidence type="ECO:0000256" key="5">
    <source>
        <dbReference type="ARBA" id="ARBA00022989"/>
    </source>
</evidence>
<gene>
    <name evidence="8" type="ORF">M8A51_04765</name>
</gene>
<evidence type="ECO:0000256" key="6">
    <source>
        <dbReference type="ARBA" id="ARBA00023136"/>
    </source>
</evidence>
<feature type="transmembrane region" description="Helical" evidence="7">
    <location>
        <begin position="111"/>
        <end position="133"/>
    </location>
</feature>
<evidence type="ECO:0000256" key="2">
    <source>
        <dbReference type="ARBA" id="ARBA00006679"/>
    </source>
</evidence>
<keyword evidence="4 7" id="KW-0812">Transmembrane</keyword>
<sequence length="168" mass="17994">MTISPPLATAAGPDRSTARLAFPALRRFYEWGEPVGYAMLRACFGIVMLSHGVPKLLRTSHGSMADPMAASTALIANVLKLPAPEVFAMFVALLEGLGGALLALGLGTRVIAPMIAVQMLVICYLLGPTWVWIDRGIEFPVLMLFLAVFVSFKGSGRYSADRLIGVEV</sequence>
<comment type="subcellular location">
    <subcellularLocation>
        <location evidence="1">Cell membrane</location>
        <topology evidence="1">Multi-pass membrane protein</topology>
    </subcellularLocation>
</comment>
<proteinExistence type="inferred from homology"/>
<keyword evidence="3" id="KW-1003">Cell membrane</keyword>
<evidence type="ECO:0000313" key="9">
    <source>
        <dbReference type="Proteomes" id="UP001165541"/>
    </source>
</evidence>